<evidence type="ECO:0000313" key="7">
    <source>
        <dbReference type="EMBL" id="OTG34607.1"/>
    </source>
</evidence>
<dbReference type="EMBL" id="CM007891">
    <property type="protein sequence ID" value="OTG34607.1"/>
    <property type="molecule type" value="Genomic_DNA"/>
</dbReference>
<organism evidence="7 8">
    <name type="scientific">Helianthus annuus</name>
    <name type="common">Common sunflower</name>
    <dbReference type="NCBI Taxonomy" id="4232"/>
    <lineage>
        <taxon>Eukaryota</taxon>
        <taxon>Viridiplantae</taxon>
        <taxon>Streptophyta</taxon>
        <taxon>Embryophyta</taxon>
        <taxon>Tracheophyta</taxon>
        <taxon>Spermatophyta</taxon>
        <taxon>Magnoliopsida</taxon>
        <taxon>eudicotyledons</taxon>
        <taxon>Gunneridae</taxon>
        <taxon>Pentapetalae</taxon>
        <taxon>asterids</taxon>
        <taxon>campanulids</taxon>
        <taxon>Asterales</taxon>
        <taxon>Asteraceae</taxon>
        <taxon>Asteroideae</taxon>
        <taxon>Heliantheae alliance</taxon>
        <taxon>Heliantheae</taxon>
        <taxon>Helianthus</taxon>
    </lineage>
</organism>
<feature type="region of interest" description="Disordered" evidence="5">
    <location>
        <begin position="239"/>
        <end position="285"/>
    </location>
</feature>
<keyword evidence="4" id="KW-0539">Nucleus</keyword>
<dbReference type="PROSITE" id="PS51005">
    <property type="entry name" value="NAC"/>
    <property type="match status" value="1"/>
</dbReference>
<name>A0A251VG46_HELAN</name>
<dbReference type="GO" id="GO:0003677">
    <property type="term" value="F:DNA binding"/>
    <property type="evidence" value="ECO:0007669"/>
    <property type="project" value="UniProtKB-KW"/>
</dbReference>
<keyword evidence="3" id="KW-0804">Transcription</keyword>
<accession>A0A251VG46</accession>
<dbReference type="OrthoDB" id="1882472at2759"/>
<keyword evidence="2" id="KW-0238">DNA-binding</keyword>
<dbReference type="InterPro" id="IPR036093">
    <property type="entry name" value="NAC_dom_sf"/>
</dbReference>
<dbReference type="InParanoid" id="A0A251VG46"/>
<evidence type="ECO:0000259" key="6">
    <source>
        <dbReference type="PROSITE" id="PS51005"/>
    </source>
</evidence>
<dbReference type="Gene3D" id="2.170.150.80">
    <property type="entry name" value="NAC domain"/>
    <property type="match status" value="1"/>
</dbReference>
<evidence type="ECO:0000256" key="3">
    <source>
        <dbReference type="ARBA" id="ARBA00023163"/>
    </source>
</evidence>
<dbReference type="GO" id="GO:0006355">
    <property type="term" value="P:regulation of DNA-templated transcription"/>
    <property type="evidence" value="ECO:0007669"/>
    <property type="project" value="InterPro"/>
</dbReference>
<dbReference type="Proteomes" id="UP000215914">
    <property type="component" value="Chromosome 2"/>
</dbReference>
<dbReference type="Pfam" id="PF02365">
    <property type="entry name" value="NAM"/>
    <property type="match status" value="1"/>
</dbReference>
<evidence type="ECO:0000313" key="8">
    <source>
        <dbReference type="Proteomes" id="UP000215914"/>
    </source>
</evidence>
<keyword evidence="8" id="KW-1185">Reference proteome</keyword>
<proteinExistence type="predicted"/>
<evidence type="ECO:0000256" key="1">
    <source>
        <dbReference type="ARBA" id="ARBA00023015"/>
    </source>
</evidence>
<gene>
    <name evidence="7" type="ORF">HannXRQ_Chr02g0047691</name>
</gene>
<sequence>MARLTLAPGFRFKPTDEILVVYYLKRKILGKRIASNAVAEVNIYDFCPWDLPDKSSLKSGDLEWYFFCPKSKKYSSGGRANRATETGFWKATGKDRYVEYRGRTVATIKTLVFHLGRAKDGKRTDWVLHEYRMDDKQLADAGVVQDTYVLCRIFKKSGAGPKNGAQYGAPFNEDEWDDDLVSSIDSQAVVGLVGASITTDRKQTEPEPGSSIVTISATEPTSTLNYKQESLATTDIVEPGTSGVTLSATEPTNTLNSKRKGPATSDMTEPAANKPYKPTSTMNYEQKGPATTNITEPGLSNVMLSANEPTKALNYKQKGPATTDMTEPGSSNVMFSANELTKTLNCKQKGPATMNMIVPQTTHGLSVTEPGSSERPADDMSFLEVIDQMLGVPEEAVNMEEDKIRTPNEDDAILGEWEDILTADDLYTDGLKYTVDLYLNPDGPDLAEFFVG</sequence>
<dbReference type="OMA" id="NGATNAW"/>
<dbReference type="InterPro" id="IPR003441">
    <property type="entry name" value="NAC-dom"/>
</dbReference>
<feature type="domain" description="NAC" evidence="6">
    <location>
        <begin position="6"/>
        <end position="156"/>
    </location>
</feature>
<evidence type="ECO:0000256" key="4">
    <source>
        <dbReference type="ARBA" id="ARBA00023242"/>
    </source>
</evidence>
<evidence type="ECO:0000256" key="2">
    <source>
        <dbReference type="ARBA" id="ARBA00023125"/>
    </source>
</evidence>
<protein>
    <submittedName>
        <fullName evidence="7">Putative NAC domain-containing protein</fullName>
    </submittedName>
</protein>
<reference evidence="8" key="1">
    <citation type="journal article" date="2017" name="Nature">
        <title>The sunflower genome provides insights into oil metabolism, flowering and Asterid evolution.</title>
        <authorList>
            <person name="Badouin H."/>
            <person name="Gouzy J."/>
            <person name="Grassa C.J."/>
            <person name="Murat F."/>
            <person name="Staton S.E."/>
            <person name="Cottret L."/>
            <person name="Lelandais-Briere C."/>
            <person name="Owens G.L."/>
            <person name="Carrere S."/>
            <person name="Mayjonade B."/>
            <person name="Legrand L."/>
            <person name="Gill N."/>
            <person name="Kane N.C."/>
            <person name="Bowers J.E."/>
            <person name="Hubner S."/>
            <person name="Bellec A."/>
            <person name="Berard A."/>
            <person name="Berges H."/>
            <person name="Blanchet N."/>
            <person name="Boniface M.C."/>
            <person name="Brunel D."/>
            <person name="Catrice O."/>
            <person name="Chaidir N."/>
            <person name="Claudel C."/>
            <person name="Donnadieu C."/>
            <person name="Faraut T."/>
            <person name="Fievet G."/>
            <person name="Helmstetter N."/>
            <person name="King M."/>
            <person name="Knapp S.J."/>
            <person name="Lai Z."/>
            <person name="Le Paslier M.C."/>
            <person name="Lippi Y."/>
            <person name="Lorenzon L."/>
            <person name="Mandel J.R."/>
            <person name="Marage G."/>
            <person name="Marchand G."/>
            <person name="Marquand E."/>
            <person name="Bret-Mestries E."/>
            <person name="Morien E."/>
            <person name="Nambeesan S."/>
            <person name="Nguyen T."/>
            <person name="Pegot-Espagnet P."/>
            <person name="Pouilly N."/>
            <person name="Raftis F."/>
            <person name="Sallet E."/>
            <person name="Schiex T."/>
            <person name="Thomas J."/>
            <person name="Vandecasteele C."/>
            <person name="Vares D."/>
            <person name="Vear F."/>
            <person name="Vautrin S."/>
            <person name="Crespi M."/>
            <person name="Mangin B."/>
            <person name="Burke J.M."/>
            <person name="Salse J."/>
            <person name="Munos S."/>
            <person name="Vincourt P."/>
            <person name="Rieseberg L.H."/>
            <person name="Langlade N.B."/>
        </authorList>
    </citation>
    <scope>NUCLEOTIDE SEQUENCE [LARGE SCALE GENOMIC DNA]</scope>
    <source>
        <strain evidence="8">cv. SF193</strain>
    </source>
</reference>
<keyword evidence="1" id="KW-0805">Transcription regulation</keyword>
<evidence type="ECO:0000256" key="5">
    <source>
        <dbReference type="SAM" id="MobiDB-lite"/>
    </source>
</evidence>
<dbReference type="PANTHER" id="PTHR31744:SF232">
    <property type="entry name" value="TRANSCRIPTION FACTOR NAM FAMILY"/>
    <property type="match status" value="1"/>
</dbReference>
<dbReference type="SUPFAM" id="SSF101941">
    <property type="entry name" value="NAC domain"/>
    <property type="match status" value="1"/>
</dbReference>
<dbReference type="PANTHER" id="PTHR31744">
    <property type="entry name" value="PROTEIN CUP-SHAPED COTYLEDON 2-RELATED"/>
    <property type="match status" value="1"/>
</dbReference>
<feature type="compositionally biased region" description="Polar residues" evidence="5">
    <location>
        <begin position="242"/>
        <end position="256"/>
    </location>
</feature>
<dbReference type="AlphaFoldDB" id="A0A251VG46"/>